<sequence>MREVFITAIDLLGPLSASDRRRPGVETNEAEAKLKLCKEMNEVAARMGSSFSVDLTDLSQASSVWNGRMYTRLPDSIQMQVLQEIFKISFKQEFLLLDRYLYKLVPRREEGEIKDEFEACT</sequence>
<evidence type="ECO:0000313" key="1">
    <source>
        <dbReference type="EMBL" id="KAF9062005.1"/>
    </source>
</evidence>
<keyword evidence="2" id="KW-1185">Reference proteome</keyword>
<dbReference type="AlphaFoldDB" id="A0A9P5PH62"/>
<reference evidence="1" key="1">
    <citation type="submission" date="2020-11" db="EMBL/GenBank/DDBJ databases">
        <authorList>
            <consortium name="DOE Joint Genome Institute"/>
            <person name="Ahrendt S."/>
            <person name="Riley R."/>
            <person name="Andreopoulos W."/>
            <person name="Labutti K."/>
            <person name="Pangilinan J."/>
            <person name="Ruiz-Duenas F.J."/>
            <person name="Barrasa J.M."/>
            <person name="Sanchez-Garcia M."/>
            <person name="Camarero S."/>
            <person name="Miyauchi S."/>
            <person name="Serrano A."/>
            <person name="Linde D."/>
            <person name="Babiker R."/>
            <person name="Drula E."/>
            <person name="Ayuso-Fernandez I."/>
            <person name="Pacheco R."/>
            <person name="Padilla G."/>
            <person name="Ferreira P."/>
            <person name="Barriuso J."/>
            <person name="Kellner H."/>
            <person name="Castanera R."/>
            <person name="Alfaro M."/>
            <person name="Ramirez L."/>
            <person name="Pisabarro A.G."/>
            <person name="Kuo A."/>
            <person name="Tritt A."/>
            <person name="Lipzen A."/>
            <person name="He G."/>
            <person name="Yan M."/>
            <person name="Ng V."/>
            <person name="Cullen D."/>
            <person name="Martin F."/>
            <person name="Rosso M.-N."/>
            <person name="Henrissat B."/>
            <person name="Hibbett D."/>
            <person name="Martinez A.T."/>
            <person name="Grigoriev I.V."/>
        </authorList>
    </citation>
    <scope>NUCLEOTIDE SEQUENCE</scope>
    <source>
        <strain evidence="1">AH 40177</strain>
    </source>
</reference>
<dbReference type="OrthoDB" id="2634326at2759"/>
<accession>A0A9P5PH62</accession>
<comment type="caution">
    <text evidence="1">The sequence shown here is derived from an EMBL/GenBank/DDBJ whole genome shotgun (WGS) entry which is preliminary data.</text>
</comment>
<protein>
    <submittedName>
        <fullName evidence="1">Uncharacterized protein</fullName>
    </submittedName>
</protein>
<dbReference type="Proteomes" id="UP000772434">
    <property type="component" value="Unassembled WGS sequence"/>
</dbReference>
<name>A0A9P5PH62_9AGAR</name>
<proteinExistence type="predicted"/>
<evidence type="ECO:0000313" key="2">
    <source>
        <dbReference type="Proteomes" id="UP000772434"/>
    </source>
</evidence>
<gene>
    <name evidence="1" type="ORF">BDP27DRAFT_1428353</name>
</gene>
<dbReference type="EMBL" id="JADNRY010000184">
    <property type="protein sequence ID" value="KAF9062005.1"/>
    <property type="molecule type" value="Genomic_DNA"/>
</dbReference>
<organism evidence="1 2">
    <name type="scientific">Rhodocollybia butyracea</name>
    <dbReference type="NCBI Taxonomy" id="206335"/>
    <lineage>
        <taxon>Eukaryota</taxon>
        <taxon>Fungi</taxon>
        <taxon>Dikarya</taxon>
        <taxon>Basidiomycota</taxon>
        <taxon>Agaricomycotina</taxon>
        <taxon>Agaricomycetes</taxon>
        <taxon>Agaricomycetidae</taxon>
        <taxon>Agaricales</taxon>
        <taxon>Marasmiineae</taxon>
        <taxon>Omphalotaceae</taxon>
        <taxon>Rhodocollybia</taxon>
    </lineage>
</organism>